<name>A0A8J5HAQ3_ZINOF</name>
<accession>A0A8J5HAQ3</accession>
<keyword evidence="4" id="KW-1185">Reference proteome</keyword>
<organism evidence="3 4">
    <name type="scientific">Zingiber officinale</name>
    <name type="common">Ginger</name>
    <name type="synonym">Amomum zingiber</name>
    <dbReference type="NCBI Taxonomy" id="94328"/>
    <lineage>
        <taxon>Eukaryota</taxon>
        <taxon>Viridiplantae</taxon>
        <taxon>Streptophyta</taxon>
        <taxon>Embryophyta</taxon>
        <taxon>Tracheophyta</taxon>
        <taxon>Spermatophyta</taxon>
        <taxon>Magnoliopsida</taxon>
        <taxon>Liliopsida</taxon>
        <taxon>Zingiberales</taxon>
        <taxon>Zingiberaceae</taxon>
        <taxon>Zingiber</taxon>
    </lineage>
</organism>
<proteinExistence type="predicted"/>
<gene>
    <name evidence="3" type="ORF">ZIOFF_025320</name>
</gene>
<evidence type="ECO:0000313" key="4">
    <source>
        <dbReference type="Proteomes" id="UP000734854"/>
    </source>
</evidence>
<comment type="caution">
    <text evidence="3">The sequence shown here is derived from an EMBL/GenBank/DDBJ whole genome shotgun (WGS) entry which is preliminary data.</text>
</comment>
<dbReference type="EMBL" id="JACMSC010000007">
    <property type="protein sequence ID" value="KAG6514944.1"/>
    <property type="molecule type" value="Genomic_DNA"/>
</dbReference>
<dbReference type="InterPro" id="IPR009060">
    <property type="entry name" value="UBA-like_sf"/>
</dbReference>
<feature type="region of interest" description="Disordered" evidence="1">
    <location>
        <begin position="82"/>
        <end position="141"/>
    </location>
</feature>
<sequence length="766" mass="84158">MTAAGDGTGGRVNGRAATISSGSRKLVQSLKEIVNCSEPEIYAMLRECNMDPNEAVQCLLSQDLCGPCFSGNEAVTTVLTWSSTSSSTGQRVSKSRSQTVNTNSGRGSKGSSDHRGHHQSSLTEYEVDKSKHMHKKQNDITVAPVSSVVESATIINPTKRPTVESSTWRQICLSFSGLTGLLAFHLYVDFGQFEWLGNPGHVSMADIVQTGRPEGKQSTVPAVASVNSYRIRRKGRHSFEEFNHFSDKSHGIGTAEHHHISNYGWFLVQEQPAESVLTTMEITSPAYTNPSELAAPNLMVVCLDLQIDPCSKDIQDHDGRASVKPQAIESRPISASERQLDVETSEDASYFDDRLLSMDSYQSVDFEFNCHKDRNLVYIEIVAEDCSQLSFGSFGAGAFSRSFSSKPPESNLKVAPAVNDDYQIDESDSRNHEYHSNEQFKLLSLRIFQLWVAKLHTAKCYSSHLSAWEFTNTKSFTFSSLMQANSLQNNMLATSFPHLQDVDHPLSPLLANQHVSTRYGTTVSSIGGSSSSMPEVLKPTMFLNPQSAPVSLPTTTLLTSSAFPQALPVPHYSQPAIPLGHFANLLSYPIQPQSYPYLPLIQQTLYVVSPFHPSAVLHNAGMKYSQLQYESNLPTPSLPQASAISHYGGFGSSSSIPGGLNLTHTTASNTMIGINEALSQQYREASHFLSLQQQNEDPSMWIYGAGSRTTPPLPPSTLRDYQVGDEVCGVKTEHGEHFLISFTFSPAKASISTKMLCAWTRFRLPR</sequence>
<evidence type="ECO:0000256" key="1">
    <source>
        <dbReference type="SAM" id="MobiDB-lite"/>
    </source>
</evidence>
<dbReference type="InterPro" id="IPR009719">
    <property type="entry name" value="GIP1_N"/>
</dbReference>
<feature type="compositionally biased region" description="Low complexity" evidence="1">
    <location>
        <begin position="82"/>
        <end position="97"/>
    </location>
</feature>
<dbReference type="PANTHER" id="PTHR46445">
    <property type="entry name" value="RNA POLYMERASE II DEGRADATION FACTOR-LIKE PROTEIN (DUF1296)"/>
    <property type="match status" value="1"/>
</dbReference>
<feature type="compositionally biased region" description="Polar residues" evidence="1">
    <location>
        <begin position="98"/>
        <end position="110"/>
    </location>
</feature>
<protein>
    <recommendedName>
        <fullName evidence="2">GBF-interacting protein 1 N-terminal domain-containing protein</fullName>
    </recommendedName>
</protein>
<dbReference type="PANTHER" id="PTHR46445:SF3">
    <property type="entry name" value="RNA POLYMERASE II DEGRADATION FACTOR-LIKE PROTEIN (DUF1296)-RELATED"/>
    <property type="match status" value="1"/>
</dbReference>
<dbReference type="SUPFAM" id="SSF46934">
    <property type="entry name" value="UBA-like"/>
    <property type="match status" value="1"/>
</dbReference>
<dbReference type="Pfam" id="PF06972">
    <property type="entry name" value="GIP1_N"/>
    <property type="match status" value="1"/>
</dbReference>
<reference evidence="3 4" key="1">
    <citation type="submission" date="2020-08" db="EMBL/GenBank/DDBJ databases">
        <title>Plant Genome Project.</title>
        <authorList>
            <person name="Zhang R.-G."/>
        </authorList>
    </citation>
    <scope>NUCLEOTIDE SEQUENCE [LARGE SCALE GENOMIC DNA]</scope>
    <source>
        <tissue evidence="3">Rhizome</tissue>
    </source>
</reference>
<feature type="domain" description="GBF-interacting protein 1 N-terminal" evidence="2">
    <location>
        <begin position="19"/>
        <end position="63"/>
    </location>
</feature>
<evidence type="ECO:0000313" key="3">
    <source>
        <dbReference type="EMBL" id="KAG6514944.1"/>
    </source>
</evidence>
<evidence type="ECO:0000259" key="2">
    <source>
        <dbReference type="Pfam" id="PF06972"/>
    </source>
</evidence>
<dbReference type="AlphaFoldDB" id="A0A8J5HAQ3"/>
<dbReference type="Proteomes" id="UP000734854">
    <property type="component" value="Unassembled WGS sequence"/>
</dbReference>